<keyword evidence="8 13" id="KW-0547">Nucleotide-binding</keyword>
<feature type="binding site" evidence="13">
    <location>
        <position position="312"/>
    </location>
    <ligand>
        <name>Zn(2+)</name>
        <dbReference type="ChEBI" id="CHEBI:29105"/>
        <note>catalytic</note>
    </ligand>
</feature>
<evidence type="ECO:0000256" key="13">
    <source>
        <dbReference type="HAMAP-Rule" id="MF_00179"/>
    </source>
</evidence>
<evidence type="ECO:0000256" key="5">
    <source>
        <dbReference type="ARBA" id="ARBA00005520"/>
    </source>
</evidence>
<comment type="pathway">
    <text evidence="3 13">Cofactor biosynthesis; riboflavin biosynthesis; 5-amino-6-(D-ribitylamino)uracil from GTP: step 1/4.</text>
</comment>
<feature type="binding site" evidence="13">
    <location>
        <position position="323"/>
    </location>
    <ligand>
        <name>Zn(2+)</name>
        <dbReference type="ChEBI" id="CHEBI:29105"/>
        <note>catalytic</note>
    </ligand>
</feature>
<comment type="function">
    <text evidence="2">Catalyzes the conversion of D-ribulose 5-phosphate to formate and 3,4-dihydroxy-2-butanone 4-phosphate.</text>
</comment>
<comment type="similarity">
    <text evidence="5">In the N-terminal section; belongs to the DHBP synthase family.</text>
</comment>
<dbReference type="EMBL" id="CP097218">
    <property type="protein sequence ID" value="UQN28226.1"/>
    <property type="molecule type" value="Genomic_DNA"/>
</dbReference>
<evidence type="ECO:0000313" key="16">
    <source>
        <dbReference type="EMBL" id="UQN28226.1"/>
    </source>
</evidence>
<evidence type="ECO:0000256" key="14">
    <source>
        <dbReference type="SAM" id="MobiDB-lite"/>
    </source>
</evidence>
<evidence type="ECO:0000256" key="10">
    <source>
        <dbReference type="ARBA" id="ARBA00022833"/>
    </source>
</evidence>
<feature type="region of interest" description="Disordered" evidence="14">
    <location>
        <begin position="468"/>
        <end position="489"/>
    </location>
</feature>
<comment type="catalytic activity">
    <reaction evidence="12 13">
        <text>GTP + 4 H2O = 2,5-diamino-6-hydroxy-4-(5-phosphoribosylamino)-pyrimidine + formate + 2 phosphate + 3 H(+)</text>
        <dbReference type="Rhea" id="RHEA:23704"/>
        <dbReference type="ChEBI" id="CHEBI:15377"/>
        <dbReference type="ChEBI" id="CHEBI:15378"/>
        <dbReference type="ChEBI" id="CHEBI:15740"/>
        <dbReference type="ChEBI" id="CHEBI:37565"/>
        <dbReference type="ChEBI" id="CHEBI:43474"/>
        <dbReference type="ChEBI" id="CHEBI:58614"/>
        <dbReference type="EC" id="3.5.4.25"/>
    </reaction>
</comment>
<comment type="similarity">
    <text evidence="13">Belongs to the GTP cyclohydrolase II family.</text>
</comment>
<dbReference type="EC" id="3.5.4.25" evidence="13"/>
<feature type="binding site" evidence="13">
    <location>
        <position position="325"/>
    </location>
    <ligand>
        <name>Zn(2+)</name>
        <dbReference type="ChEBI" id="CHEBI:29105"/>
        <note>catalytic</note>
    </ligand>
</feature>
<reference evidence="16" key="1">
    <citation type="submission" date="2022-05" db="EMBL/GenBank/DDBJ databases">
        <title>Genomic analysis of Brachybacterium sp. CBA3104.</title>
        <authorList>
            <person name="Roh S.W."/>
            <person name="Kim Y.B."/>
            <person name="Kim Y."/>
        </authorList>
    </citation>
    <scope>NUCLEOTIDE SEQUENCE</scope>
    <source>
        <strain evidence="16">CBA3104</strain>
    </source>
</reference>
<gene>
    <name evidence="16" type="primary">ribB</name>
    <name evidence="13" type="synonym">ribA</name>
    <name evidence="16" type="ORF">M4486_11245</name>
</gene>
<feature type="domain" description="GTP cyclohydrolase II" evidence="15">
    <location>
        <begin position="257"/>
        <end position="425"/>
    </location>
</feature>
<evidence type="ECO:0000256" key="9">
    <source>
        <dbReference type="ARBA" id="ARBA00022801"/>
    </source>
</evidence>
<evidence type="ECO:0000259" key="15">
    <source>
        <dbReference type="Pfam" id="PF00925"/>
    </source>
</evidence>
<dbReference type="Pfam" id="PF00925">
    <property type="entry name" value="GTP_cyclohydro2"/>
    <property type="match status" value="1"/>
</dbReference>
<dbReference type="NCBIfam" id="TIGR00506">
    <property type="entry name" value="ribB"/>
    <property type="match status" value="1"/>
</dbReference>
<evidence type="ECO:0000256" key="7">
    <source>
        <dbReference type="ARBA" id="ARBA00022723"/>
    </source>
</evidence>
<dbReference type="PANTHER" id="PTHR21327:SF18">
    <property type="entry name" value="3,4-DIHYDROXY-2-BUTANONE 4-PHOSPHATE SYNTHASE"/>
    <property type="match status" value="1"/>
</dbReference>
<keyword evidence="10 13" id="KW-0862">Zinc</keyword>
<feature type="binding site" evidence="13">
    <location>
        <position position="372"/>
    </location>
    <ligand>
        <name>GTP</name>
        <dbReference type="ChEBI" id="CHEBI:37565"/>
    </ligand>
</feature>
<feature type="region of interest" description="Disordered" evidence="14">
    <location>
        <begin position="224"/>
        <end position="263"/>
    </location>
</feature>
<dbReference type="InterPro" id="IPR000422">
    <property type="entry name" value="DHBP_synthase_RibB"/>
</dbReference>
<evidence type="ECO:0000313" key="17">
    <source>
        <dbReference type="Proteomes" id="UP001055868"/>
    </source>
</evidence>
<feature type="active site" description="Nucleophile" evidence="13">
    <location>
        <position position="386"/>
    </location>
</feature>
<accession>A0ABY4N305</accession>
<organism evidence="16 17">
    <name type="scientific">Brachybacterium kimchii</name>
    <dbReference type="NCBI Taxonomy" id="2942909"/>
    <lineage>
        <taxon>Bacteria</taxon>
        <taxon>Bacillati</taxon>
        <taxon>Actinomycetota</taxon>
        <taxon>Actinomycetes</taxon>
        <taxon>Micrococcales</taxon>
        <taxon>Dermabacteraceae</taxon>
        <taxon>Brachybacterium</taxon>
    </lineage>
</organism>
<dbReference type="RefSeq" id="WP_249477254.1">
    <property type="nucleotide sequence ID" value="NZ_CP097218.1"/>
</dbReference>
<dbReference type="HAMAP" id="MF_00179">
    <property type="entry name" value="RibA"/>
    <property type="match status" value="1"/>
</dbReference>
<evidence type="ECO:0000256" key="11">
    <source>
        <dbReference type="ARBA" id="ARBA00023134"/>
    </source>
</evidence>
<keyword evidence="17" id="KW-1185">Reference proteome</keyword>
<keyword evidence="11 13" id="KW-0342">GTP-binding</keyword>
<dbReference type="InterPro" id="IPR017945">
    <property type="entry name" value="DHBP_synth_RibB-like_a/b_dom"/>
</dbReference>
<dbReference type="PANTHER" id="PTHR21327">
    <property type="entry name" value="GTP CYCLOHYDROLASE II-RELATED"/>
    <property type="match status" value="1"/>
</dbReference>
<evidence type="ECO:0000256" key="12">
    <source>
        <dbReference type="ARBA" id="ARBA00049295"/>
    </source>
</evidence>
<feature type="binding site" evidence="13">
    <location>
        <begin position="307"/>
        <end position="311"/>
    </location>
    <ligand>
        <name>GTP</name>
        <dbReference type="ChEBI" id="CHEBI:37565"/>
    </ligand>
</feature>
<protein>
    <recommendedName>
        <fullName evidence="13">GTP cyclohydrolase-2</fullName>
        <ecNumber evidence="13">3.5.4.25</ecNumber>
    </recommendedName>
    <alternativeName>
        <fullName evidence="13">GTP cyclohydrolase II</fullName>
    </alternativeName>
</protein>
<dbReference type="CDD" id="cd00641">
    <property type="entry name" value="GTP_cyclohydro2"/>
    <property type="match status" value="1"/>
</dbReference>
<comment type="function">
    <text evidence="13">Catalyzes the conversion of GTP to 2,5-diamino-6-ribosylamino-4(3H)-pyrimidinone 5'-phosphate (DARP), formate and pyrophosphate.</text>
</comment>
<feature type="binding site" evidence="13">
    <location>
        <begin position="350"/>
        <end position="352"/>
    </location>
    <ligand>
        <name>GTP</name>
        <dbReference type="ChEBI" id="CHEBI:37565"/>
    </ligand>
</feature>
<dbReference type="Gene3D" id="3.90.870.10">
    <property type="entry name" value="DHBP synthase"/>
    <property type="match status" value="1"/>
</dbReference>
<dbReference type="SUPFAM" id="SSF142695">
    <property type="entry name" value="RibA-like"/>
    <property type="match status" value="1"/>
</dbReference>
<comment type="cofactor">
    <cofactor evidence="13">
        <name>Zn(2+)</name>
        <dbReference type="ChEBI" id="CHEBI:29105"/>
    </cofactor>
    <text evidence="13">Binds 1 zinc ion per subunit.</text>
</comment>
<feature type="binding site" evidence="13">
    <location>
        <position position="328"/>
    </location>
    <ligand>
        <name>GTP</name>
        <dbReference type="ChEBI" id="CHEBI:37565"/>
    </ligand>
</feature>
<evidence type="ECO:0000256" key="6">
    <source>
        <dbReference type="ARBA" id="ARBA00022619"/>
    </source>
</evidence>
<name>A0ABY4N305_9MICO</name>
<feature type="active site" description="Proton acceptor" evidence="13">
    <location>
        <position position="384"/>
    </location>
</feature>
<keyword evidence="6 13" id="KW-0686">Riboflavin biosynthesis</keyword>
<keyword evidence="7 13" id="KW-0479">Metal-binding</keyword>
<comment type="pathway">
    <text evidence="4">Cofactor biosynthesis; riboflavin biosynthesis; 2-hydroxy-3-oxobutyl phosphate from D-ribulose 5-phosphate: step 1/1.</text>
</comment>
<feature type="compositionally biased region" description="Low complexity" evidence="14">
    <location>
        <begin position="468"/>
        <end position="483"/>
    </location>
</feature>
<keyword evidence="9 13" id="KW-0378">Hydrolase</keyword>
<evidence type="ECO:0000256" key="1">
    <source>
        <dbReference type="ARBA" id="ARBA00000141"/>
    </source>
</evidence>
<proteinExistence type="inferred from homology"/>
<evidence type="ECO:0000256" key="2">
    <source>
        <dbReference type="ARBA" id="ARBA00002284"/>
    </source>
</evidence>
<comment type="catalytic activity">
    <reaction evidence="1">
        <text>D-ribulose 5-phosphate = (2S)-2-hydroxy-3-oxobutyl phosphate + formate + H(+)</text>
        <dbReference type="Rhea" id="RHEA:18457"/>
        <dbReference type="ChEBI" id="CHEBI:15378"/>
        <dbReference type="ChEBI" id="CHEBI:15740"/>
        <dbReference type="ChEBI" id="CHEBI:58121"/>
        <dbReference type="ChEBI" id="CHEBI:58830"/>
        <dbReference type="EC" id="4.1.99.12"/>
    </reaction>
</comment>
<sequence>MSGSTPTTDTTTAGALFPGTREARIDAALVELRAGRPVLVADSEDRENEVDAIISAQLATPRWVGWMVRRTSGYLCAPMPAEIADHLELPLMVPRTEDSLRTAYTVSVDAARGVTTGISASDRATTLRALADPRAVPADLIRPGHVIPLRAVPGGVGERPGHTEAAVDLCRAAGLPPVGAIGELVRDDGEVMRLEEASVLAADEGLVLLTIADLVDGLAGRARDRGRAGQDAGQDESRSVGPAPQASAPARVEHTGSADLPTRHGAFRIHGFRDLRTGADHVALVADPPEHLAEAALASALAPALVRVHSECLTGEAFGSLRCECGPQLEESLRQVAERGGTVIYLRGHEGRGIGLLEKIAAYDLQDHGFDTLTANLERGFEGDLREYGAAAAILRDLGIEHVDLLTNNPQKAQELARHGIDVARTTRLLVGRTPHNARYLRTKAEAMGHLIPLDTTTTPATTTQATATQATATQASTPLTTTGRTPQS</sequence>
<dbReference type="InterPro" id="IPR000926">
    <property type="entry name" value="RibA"/>
</dbReference>
<evidence type="ECO:0000256" key="8">
    <source>
        <dbReference type="ARBA" id="ARBA00022741"/>
    </source>
</evidence>
<dbReference type="SUPFAM" id="SSF55821">
    <property type="entry name" value="YrdC/RibB"/>
    <property type="match status" value="1"/>
</dbReference>
<dbReference type="Proteomes" id="UP001055868">
    <property type="component" value="Chromosome"/>
</dbReference>
<dbReference type="NCBIfam" id="NF001591">
    <property type="entry name" value="PRK00393.1"/>
    <property type="match status" value="1"/>
</dbReference>
<keyword evidence="16" id="KW-0456">Lyase</keyword>
<dbReference type="InterPro" id="IPR032677">
    <property type="entry name" value="GTP_cyclohydro_II"/>
</dbReference>
<dbReference type="InterPro" id="IPR036144">
    <property type="entry name" value="RibA-like_sf"/>
</dbReference>
<feature type="binding site" evidence="13">
    <location>
        <position position="407"/>
    </location>
    <ligand>
        <name>GTP</name>
        <dbReference type="ChEBI" id="CHEBI:37565"/>
    </ligand>
</feature>
<evidence type="ECO:0000256" key="3">
    <source>
        <dbReference type="ARBA" id="ARBA00004853"/>
    </source>
</evidence>
<evidence type="ECO:0000256" key="4">
    <source>
        <dbReference type="ARBA" id="ARBA00004904"/>
    </source>
</evidence>
<feature type="binding site" evidence="13">
    <location>
        <position position="412"/>
    </location>
    <ligand>
        <name>GTP</name>
        <dbReference type="ChEBI" id="CHEBI:37565"/>
    </ligand>
</feature>
<dbReference type="Pfam" id="PF00926">
    <property type="entry name" value="DHBP_synthase"/>
    <property type="match status" value="1"/>
</dbReference>
<dbReference type="Gene3D" id="3.40.50.10990">
    <property type="entry name" value="GTP cyclohydrolase II"/>
    <property type="match status" value="1"/>
</dbReference>
<dbReference type="GO" id="GO:0008686">
    <property type="term" value="F:3,4-dihydroxy-2-butanone-4-phosphate synthase activity"/>
    <property type="evidence" value="ECO:0007669"/>
    <property type="project" value="UniProtKB-EC"/>
</dbReference>